<feature type="region of interest" description="Disordered" evidence="1">
    <location>
        <begin position="1"/>
        <end position="33"/>
    </location>
</feature>
<organism evidence="2 3">
    <name type="scientific">Nonomuraea jabiensis</name>
    <dbReference type="NCBI Taxonomy" id="882448"/>
    <lineage>
        <taxon>Bacteria</taxon>
        <taxon>Bacillati</taxon>
        <taxon>Actinomycetota</taxon>
        <taxon>Actinomycetes</taxon>
        <taxon>Streptosporangiales</taxon>
        <taxon>Streptosporangiaceae</taxon>
        <taxon>Nonomuraea</taxon>
    </lineage>
</organism>
<gene>
    <name evidence="2" type="ORF">HD596_011988</name>
</gene>
<accession>A0A7W9LIN7</accession>
<reference evidence="2 3" key="1">
    <citation type="submission" date="2020-08" db="EMBL/GenBank/DDBJ databases">
        <title>Sequencing the genomes of 1000 actinobacteria strains.</title>
        <authorList>
            <person name="Klenk H.-P."/>
        </authorList>
    </citation>
    <scope>NUCLEOTIDE SEQUENCE [LARGE SCALE GENOMIC DNA]</scope>
    <source>
        <strain evidence="2 3">DSM 45507</strain>
    </source>
</reference>
<dbReference type="AlphaFoldDB" id="A0A7W9LIN7"/>
<name>A0A7W9LIN7_9ACTN</name>
<dbReference type="EMBL" id="JACHMB010000001">
    <property type="protein sequence ID" value="MBB5785232.1"/>
    <property type="molecule type" value="Genomic_DNA"/>
</dbReference>
<keyword evidence="3" id="KW-1185">Reference proteome</keyword>
<comment type="caution">
    <text evidence="2">The sequence shown here is derived from an EMBL/GenBank/DDBJ whole genome shotgun (WGS) entry which is preliminary data.</text>
</comment>
<proteinExistence type="predicted"/>
<protein>
    <submittedName>
        <fullName evidence="2">Uncharacterized protein</fullName>
    </submittedName>
</protein>
<feature type="compositionally biased region" description="Basic residues" evidence="1">
    <location>
        <begin position="1"/>
        <end position="15"/>
    </location>
</feature>
<sequence>MKRVRVTKSTTKRIPKPAVELDLRTPAGRTLPY</sequence>
<evidence type="ECO:0000256" key="1">
    <source>
        <dbReference type="SAM" id="MobiDB-lite"/>
    </source>
</evidence>
<evidence type="ECO:0000313" key="3">
    <source>
        <dbReference type="Proteomes" id="UP000579153"/>
    </source>
</evidence>
<evidence type="ECO:0000313" key="2">
    <source>
        <dbReference type="EMBL" id="MBB5785232.1"/>
    </source>
</evidence>
<dbReference type="Proteomes" id="UP000579153">
    <property type="component" value="Unassembled WGS sequence"/>
</dbReference>